<feature type="chain" id="PRO_5006940556" evidence="7">
    <location>
        <begin position="26"/>
        <end position="7066"/>
    </location>
</feature>
<dbReference type="PANTHER" id="PTHR15332:SF175">
    <property type="entry name" value="PROPROTEIN CONVERTASE SUBTILISIN_KEXIN TYPE 5-LIKE"/>
    <property type="match status" value="1"/>
</dbReference>
<dbReference type="EMBL" id="LNFO01003269">
    <property type="protein sequence ID" value="KUF83425.1"/>
    <property type="molecule type" value="Genomic_DNA"/>
</dbReference>
<name>A0A0W8CH67_PHYNI</name>
<feature type="domain" description="PKD/REJ-like" evidence="8">
    <location>
        <begin position="4018"/>
        <end position="4470"/>
    </location>
</feature>
<feature type="compositionally biased region" description="Basic and acidic residues" evidence="5">
    <location>
        <begin position="6989"/>
        <end position="7001"/>
    </location>
</feature>
<accession>A0A0W8CH67</accession>
<feature type="transmembrane region" description="Helical" evidence="6">
    <location>
        <begin position="5310"/>
        <end position="5330"/>
    </location>
</feature>
<dbReference type="InterPro" id="IPR002859">
    <property type="entry name" value="PKD/REJ-like"/>
</dbReference>
<keyword evidence="2 6" id="KW-0812">Transmembrane</keyword>
<dbReference type="STRING" id="4790.A0A0W8CH67"/>
<dbReference type="SUPFAM" id="SSF47473">
    <property type="entry name" value="EF-hand"/>
    <property type="match status" value="1"/>
</dbReference>
<feature type="transmembrane region" description="Helical" evidence="6">
    <location>
        <begin position="5507"/>
        <end position="5530"/>
    </location>
</feature>
<feature type="transmembrane region" description="Helical" evidence="6">
    <location>
        <begin position="5817"/>
        <end position="5839"/>
    </location>
</feature>
<dbReference type="Pfam" id="PF00335">
    <property type="entry name" value="Tetraspanin"/>
    <property type="match status" value="1"/>
</dbReference>
<evidence type="ECO:0000313" key="9">
    <source>
        <dbReference type="EMBL" id="KUF83425.1"/>
    </source>
</evidence>
<evidence type="ECO:0000313" key="10">
    <source>
        <dbReference type="Proteomes" id="UP000052943"/>
    </source>
</evidence>
<feature type="region of interest" description="Disordered" evidence="5">
    <location>
        <begin position="6465"/>
        <end position="6486"/>
    </location>
</feature>
<feature type="region of interest" description="Disordered" evidence="5">
    <location>
        <begin position="6103"/>
        <end position="6123"/>
    </location>
</feature>
<sequence>MYSTTLRLLRCWWLLVIVLLSAVNAADMTPEEVQEWMLTNEDFDWEQGEPEAVVKIAGKGVQDADGNLYFAGSKTLDNANVDLLNIFVARINADGTLGWTKEANAQILIWGTDQADAATSIAIINETDFTTGTMIEYLYVPGYTWGYLDEGGHALNGFGQYGGRDVVLAKISLSGEKIWMRQFGTTANDFTYGVGLDGSFNTLLLSGGCITNQVDETVEVDVTEILETRINAGIISDYEPQIMDPKTRTSTHNREYDFAVNLNFDGDILDYAMDGGVAITPRRRRIREGGLVAEYVVVLNRQPLANVTVEARDVRLLDPSGKPVQQLHFLTSQRIVFTPRNWNREQLVRLKAVDDSLAEGRHYAVVTHSVSSIDRNFDGEDTPFLTGRNVTIQIDDNDLAGISLSRQHMFVAEGGGNESYDVVLTSKPWHPVKIFIKQLHVNQTAVTPEASSTVNKDGTAVLVFQPEDWNKSQRVVVSAVDDVDSEVEYGGLYNGGLLLHYSESKDIRYNTRRPQCFNVPNCDPLDSAKCLLRKEELQTGQASVRVCDITSECAFAQGNGACIANVVDGNGKIPARFGNPPLNPKRSAEVSTFMSYAAIIDIFTEEKRDSNLTTLSDQNSTLEFVPPPPELRGFVLSFLGLMNVEQAREMSAYPRNVQHTICAGLIRLETMRWSFEEWSEGYVDRVLAAVFAMFPQSYSLERHSWNCGMARFLPSNSIDVSIWDNDPGVTLSTIALEVTEGDTIGAAYDVVLNAPPSIGGHAKVINSNDKTQISSVYCTNKQSDNCGFWGDKFSNLAAKIYNQSTWNTNIGVDAPNVSIAIMGNSQVTISPSLLTFTATNWYVPQRVTVRAVDDSVAELNVSYTISHRVQNSAYGYTNRTAFWFKDTNEPATESYPSWDSMSGLIPYNPIPTVLHSPNRVLVNVFVRDNDVANIDVVVNQPKAKLVTKEASDTINWVGDYVTALAFHDVSVSTTATIASLRNIIEFASDVKTFMKFHLPRLHNGDTSLRYSNATLILHQTPYKIFNVSELDNNTSSSSSDAASFTKEYLLKVTAVDSAWTTESIRTRTTTPQPLSFLTNGASIEISAKVEKSRSIEVDISPLLKQIQPTRLSVISLQIEVLSEGGNTDLIATTQLCSSVFERKLRPLLYLSFQFPNLISGLTATQSSTAVSALTNQPLEASLATSGAKYDDSIGSTVPVSTTTNESDPWWEVTFPQLTKLGTLAIFLPASVIEANSDGFNLAVIASFKAFNSKALTLNDALNYGCPSTCPHVERLPVRKGILLWEVQAGAVAIRVYREGTGILQLSQVQAFESFISVTLTADGTGIRSRLKFDWSPSPALLQSWHILQTVRRSENENLAVRMATRQSSTNPRHALSYLAVDGLRYTSWDPLIIQSADENTMAAGSTRSDGMDPWWEVDLGSIKPIRSIVLYPYVGSLYDELCAPVSTESNGYPQWSGDLYDYSHTDLLLQLKAPFIQQFDVLLSDQPLTKSDGTASGASVTASKTLSFSCINYTNSIMWENVFSTARFVTVRKRGLGVLMLNEVEVVRWNPATMSRYLLLDLFGTGEKQLAVASVQIFPPSDVAPTDSETLTVPTSLTYKIHSMSSQLAATGAGSATALLDVKDNTACYVASTASYHEWIVLEFDRPVEIGLVDVNTDITLCSSANVEAATEFSVASHGSVLDKIRSEDASQALDNEGSSTTCELNAAGIVISPSPQCTSYVCADMECQSPLRARSSGGSSLILSDFVDLVVLGKSELLPVDRVPLSVNENRALLLRDNPVVIWPFDDAPKVLVRNDEGELSWGGKSRATGAIELETSSSSVDLTIDDDMEGTFFSTAVAVQPAMSSFSLEFWFHVTDSTPVSVVTMYGKDADADQVNIGSVGLSPKSGRFYFEMTNPDDKMVCRADLDEASFILPIAETWHQVVAMYDPSSSSISFSICVSGGLQRANCYTNTTMCSMALLSFKQKSIRLGAGDSNSGFVGMIASASWFVRALTTAEIMDHYHDFLDGVSTEATAAHNTYSIQLSAKPLQPVTVKLNAESACYRFNLCNISVNPSMLKFSTENWNLPQLVHVLATDDQLFEGLHYSEIFHVSSSPPLYQLTSKANTFSVNGITGGEQLSQNLTESVTAFYRDFVFYGVFDNVSEQLLRQDALVDLHRNWANQTVNDVVVAANAYAKNDSISSLTVTITDLTVPGIELSTASLSVSEDGKGNDYQVVLLSEPTEEVRVALHIASGCYRRCVGKPLCPSHSIELADGKYAVTGDDSFLTCGDDTESMSTSTLLCNITLSPDVLIFSTSDWSLPKTVRVLAVDDHLDEQDVHVTIIRSTSESLDPIYNALVLPDIVVAIADNDKTEISYSTKLVSLSEKNLTISTLKYPHADYYTLQLLTEPYANVTIAMSNEANKSCYRRCGYPFDEASCGLPRQQSVSLVQLRTNSTREIHQISLKIAKITEVQRIVTYANHVDQIFQLSVSGGFGLEIQAIVFVFNDAFKTRFASVDAITTATSYGTTFTISNGNTTTAALDLFSTALQVQTAINGLFSGTNAVSVTRDVQYIASNITWSVTFLRFVNSDGTFPLLSVVVNGAIQGGVTSQRVRATSSPNGTLKLSYGAAVFQVPILPTASVLQNTLSSQSGIYSVSVSRRLSSIGGYGFEYIVTFISVETFSNLVVSSTANAAASVNAMIQLAISVNLTQSPVLITGSFVIEYFTSLNLTTTKPNRTAPIFWNDSAETFASKLTQLQGIANVTVSRQKLSAEGGMAWTVQFLENYGNLPSMIVTSLNLTGKGVTVGVNTIRDGESLRGNFSVQMGGWFKKTAPRTNRAYMMNIPLKNTTLLPYNSSAWRFKKALFALDITELTNVTRTGIECDIFNVCNGYTWTITYLNSPGNVPPIAVFPDEIMRQAPGVTLASTTIANGTYLGGTFTLRLELFDPDTNRTYIGTTWRLPVNVSAIGMDEALEALYFVRSNREAEYDPETKIWRGIKFDKGVRVYREGPYLDGGHTWRLEWALEDYLRFADLKITTDVSLVTQEIEPLPVPSELDLQGKPRCSAIPRAQFQSDTTDPLGLRGFCVYAIANETAQERFLCNYTVLNPWIVFTPENWCIPQQVKLEAMDDYLDESTTENGTVTFSKVAHTVFSDDYIYLTLPLSDITVKVESDDVAKVLVSESALKVSEDGLQTAQYYLQLNTEPLTDVKVVVLPWLDATNTQCYRFGLCNITLPVSEFVFTPRNWNIQQKVAVLATDDNLDEYDTHMTGISHISYSDDPKYNEISTIPKIDVTVVDNDVSGFTVNKTSVFVTEGLLGAVDTYTVVLTSEPFAKVTVSVVNVGTVGNFAVPSPTKLVFTWRNWNIPQTVNVSAFDDRTQDVVGSSSLLNHSLTTNDIIYAGLKNLASVKVFITDNDKSGIELSTRELRGAESNNSVLNYSIRLTSEPWAPVVVQPNASHDCYLRVQSSERVCNASLLTTALTFGANNWSVSQNVSLIAVDDWLDEAIIHTARISHLSLSSDPLYSVRYTTSDDVKLFITDNDVSFVNITIQSATNQLHVAEGSFNDSYSIFLNSEPYEYVTVTLRPAVEKIVSLDSKSALTQPQVGISFGSSSSSGMTLLGTESIRSIPLVFTPLDWSRPRIVTVFAIDDTISEAATQYSTVLHSVLSADAGYNISNSSIGIVSVSVMINDREAIPPPLPLTAMFDSSGSKINVAFDSTVYHAASMDVSSSGSYVIRLKTFACSLVFNFAAVKYTLGSQARCLWVDMKNLRIELSAGATIAANDKLVLNDCSSFADQYCNATDVLRAGASSRAFSQASVILQVSTNIVQPSPVLLVPENAGSCGTWSIDASLSSGAGGRSFIQLIWFALPVSMYSYSVDKSSAEAGLALYRRLDLGLNLLCQKYRTDWTTGVSSISVVPASDIALARAANSNATSDFSMLSNMTQLRSACYLRSITQNATASSALIVQVNASLLEPGAMYRVGLKLMNAFGQSTTVSKSVNLQSLPGPAVFIVGESTQTVTRVGAPVVLQVDSTVSCPTLSSSDVVYRWTVTSKRSDGAVTTEDFSKDNSARDPRVFRLPRTSLQAGLTYTFRAEAYIKGASATRASSSFASIAVTVSSSLPQVVIKGGDCALGERDTLVLDGSTTTDPDSSSTPFTYNWTCQDVTNSSSVGSCMNASTTPSVPLVLASTKSVLRIAPLNLVSNRQLKFSLTASKGTRSATAYSTIWTVPGRLPLVLVTASATKINPSSRVTLTGSVNSDYPYITRWTQTLGDLELPTTDVSNMFTLPLTSTNNAIRSFKLVAGLTYNFRLVATDTVGSVGFGSISVVVNSPPASGTFVVSPQSGYAMEDTFTFTCSLWSDDAEDYPLTYSFGVLSTADFEVIQENSTDSNNLVAQLRKSMTPLVVNQLTPLATAQMFPPADMADSESVTVLAFISDRLGAVALAYDTIEVLLPEAAKSSPVVYVSDMFDANGTLKSSVSASEDVRQVLAGALMMEKAFGSSTSRRLASCPEGFMGGDCGTQIAVVQRVNAAILATVANAVSSVEASNSGLSQQARVLGSVLRGAPQVLTAADIGLVTKLCSGIAGSALTLDVPDEFLDSASDTLLDVISMLLELESSTTELNSRRLVESNSGNSTCADTTNVINWDNMVRTFQSLAALSSNELLADEPPAVLEVSDVRTYSAKGSSFSDQVSMALTSTAVACLNSDLYLNAVSLTKSPHSVCSLNDSEPISRLTLFSVHSEAAVDKAAKVATYASDTGVETQSLSSTSVCVKAASESTRRLESDATEAEQWMPLVALTIPHERELSAIEQRNFSTSCRTWSDETSSWSMGVCFKDDSASTSEFTVCYCTDIESSLEVLVTLEERLDFYALHPDLYRNDEPSLVVSVTLAVLVGVFVMVAKVGQRLDIRDVKREKQTTIKRLNRSKWSELEARMQVNNVFEDFDAYYATQKQKILDARPSEDSIAATDVGESSALFASTVRGVHVNGIATEPPNEPLDINVQLPNEARTLFGSSDLVDRQYRRVTFLFRVSNVLLGIMGIVLFIAGIEVQFVLGRTPAELVLYLYGGPLGFTLMVGGAVLIASGVMGVLLARREASNATRTAYLTALVIGLLTQLLVVMFVFHLLENFDAMPHGIALALRSKWDALSVNAKTQLQVSYACCGFLSISEEESCPEEALDAVPPRTCSVILGVQASTLFASSFKYVEIVLFVEIACVALANFLVRWRRIRLVQLASSSGNSAETTIVRSTVSVVLLCFLPPLYALLACITLGGVLFGVDLMVHWGVMADPQVSALFGVETGAFITAGSVVHLLITLWALRALGRRDVRALRWVLGFSLVFILLTLAVRAYIGRLHTDFYLDPSISEAIKTKYVRLPHTTLLNLEMDLECCGFSTSSQGTCVEGASDTDIPTCQEQVESALTRALALATDRLAGFAVAQVVVLVLLGWICFRLRRYSTVSAIRSTPVETDACEPPTFIQKLCVSGLLVLNVGAAAAGIGILCLGIDVLFELNVLQMSYLLRVFDRRLGVYLLIFGGLMALFALLGGVVAWIGSQGTYKQPRMRTARKYLVICYSFACGVLFVAAFIFAGVGHKLSSQYTPATDDTVKAEAIDTRVKDLWSSAPSTTKMFVQNTLQCCGYERIEAANGSVTYTLPVEQYGWRRVSSTSAYQVYSSRNALNTRKTRVLTDTKAEPTRLNSTQCPTDDSDGCATSMKQYVSRVARIAWQLCTGQAGFSVAALLCTSGLYDTDKRGRRWHPDWRLRVKRVALMLLVIVGTLAALACFILGLDVAIGWTLFSSSAFQMVFARPMGVSLMTYGVLAVLTHAYSTRAARHFSVHQLFLQCIARLVHASALFAAVGLTAHLSHYSSLSDEGWHSQLEDFLDDQWSLLTPSTQNTIALEFSCCGFNDPLLVAGQGVVFDRPALGYSSCSLSISRGCKNPLMTGVESSFAWLFAFLLALAILEIVCMVLDGLILRDVRNFEAEAWFVLESRLRYVAGSFRRDFRRRHVLVSICARFDPRLTRTQRAVSVLCAWAASLAVYAGYFATKGCYRTSLMSCEQPGIGELIGLGLVYGGAVGLVVQTCAIALFEHVRHRADDETKEVATARQRKEKVLLFRRPWFRRRRPDDQNSTALEQSNDASTLEGTQTTTEERWFVWLTRFVALVFQTCSVILFLGGCALATLLGLLRLGYNNSLYGVSLDEDVFELLAVAGALIVVALIAALANDLRDQHLKRSNRRKATPVIVMLVIVAIVAVLAIGAVLLVVFMIHEVVQDDASALNSWSVRTTGFSVVERLETAWKEKLTGYAKASVQLELRCCGFWSATDAPFLPCPEGDSVEVTYEALSVGGTIVTEIKQEFTALPGCRAGMLARFHSGADVATYCALTAAGLLILMMVTSLFLARELAISKDAKLKLRVPDSGATEDEVKRDARETFETVVGLKIAAPARGKLRSQMLATSLDSVSPSVASELAAVPLKHDQIMVSSTSADQEHREDSIVAKVEPSADGSDDTSNVPYPAWIVYVVFAICLVWLVIMVYLVAVSAMELGLATSWRCVLAWAVGVAIQELVVEPIVILMSIIARTLRDWWSRTCVARIIRRGRAFLRIGPQDVEALEREQLDRSLTLYDHLRYAAAVRIQRRLLTRVTRARYLCQLRAHKQEQHRLLAIQRRDTLRKTINNFSEEEIEAFRVLFASADPAQLGLVSHTTIAQAVYELGVHVPAPKVRELLEAFDPAYADLVDFEHFLYGMHCVRLYHQQLQIQTTEATDQSTARAKDETLVSSSDRFGPRTDPRAELLVKRQNLLRELRDRRESLAHKLMRKVSGKLPALAQRGKSVRTASIEEGNEELGEEAVATDSSAPPTGTYVFWQNRKLSPKKRALESVLKKKHQERIRQRETGSGDVHTTARAAVEVDVSARPKTSASSTKQALKSLASKKTAAPRGSSAETKSETAVASSLPDIETPTPSINEEGTAKQDAESVEQQDGEKVAPVDLELSNTGDESRAATAVPGSAESKPTEFVKQDEEAKPFGAYMLLTKPPPLRPQTLTTSDTDEAGADTEAIPVAAEKPKTGAQSALEKALLKKQKAKSKPKL</sequence>
<feature type="compositionally biased region" description="Polar residues" evidence="5">
    <location>
        <begin position="6106"/>
        <end position="6123"/>
    </location>
</feature>
<evidence type="ECO:0000259" key="8">
    <source>
        <dbReference type="Pfam" id="PF02010"/>
    </source>
</evidence>
<feature type="transmembrane region" description="Helical" evidence="6">
    <location>
        <begin position="5410"/>
        <end position="5429"/>
    </location>
</feature>
<dbReference type="Gene3D" id="1.10.238.10">
    <property type="entry name" value="EF-hand"/>
    <property type="match status" value="1"/>
</dbReference>
<feature type="transmembrane region" description="Helical" evidence="6">
    <location>
        <begin position="6181"/>
        <end position="6201"/>
    </location>
</feature>
<feature type="transmembrane region" description="Helical" evidence="6">
    <location>
        <begin position="5745"/>
        <end position="5771"/>
    </location>
</feature>
<organism evidence="9 10">
    <name type="scientific">Phytophthora nicotianae</name>
    <name type="common">Potato buckeye rot agent</name>
    <name type="synonym">Phytophthora parasitica</name>
    <dbReference type="NCBI Taxonomy" id="4792"/>
    <lineage>
        <taxon>Eukaryota</taxon>
        <taxon>Sar</taxon>
        <taxon>Stramenopiles</taxon>
        <taxon>Oomycota</taxon>
        <taxon>Peronosporomycetes</taxon>
        <taxon>Peronosporales</taxon>
        <taxon>Peronosporaceae</taxon>
        <taxon>Phytophthora</taxon>
    </lineage>
</organism>
<feature type="transmembrane region" description="Helical" evidence="6">
    <location>
        <begin position="6004"/>
        <end position="6023"/>
    </location>
</feature>
<feature type="transmembrane region" description="Helical" evidence="6">
    <location>
        <begin position="6221"/>
        <end position="6245"/>
    </location>
</feature>
<feature type="transmembrane region" description="Helical" evidence="6">
    <location>
        <begin position="5048"/>
        <end position="5071"/>
    </location>
</feature>
<gene>
    <name evidence="9" type="ORF">AM587_10008476</name>
</gene>
<dbReference type="Pfam" id="PF02010">
    <property type="entry name" value="REJ"/>
    <property type="match status" value="1"/>
</dbReference>
<feature type="compositionally biased region" description="Polar residues" evidence="5">
    <location>
        <begin position="6918"/>
        <end position="6928"/>
    </location>
</feature>
<evidence type="ECO:0000256" key="1">
    <source>
        <dbReference type="ARBA" id="ARBA00004141"/>
    </source>
</evidence>
<feature type="transmembrane region" description="Helical" evidence="6">
    <location>
        <begin position="6355"/>
        <end position="6378"/>
    </location>
</feature>
<dbReference type="InterPro" id="IPR008979">
    <property type="entry name" value="Galactose-bd-like_sf"/>
</dbReference>
<feature type="transmembrane region" description="Helical" evidence="6">
    <location>
        <begin position="6043"/>
        <end position="6066"/>
    </location>
</feature>
<feature type="transmembrane region" description="Helical" evidence="6">
    <location>
        <begin position="5465"/>
        <end position="5487"/>
    </location>
</feature>
<comment type="subcellular location">
    <subcellularLocation>
        <location evidence="1">Membrane</location>
        <topology evidence="1">Multi-pass membrane protein</topology>
    </subcellularLocation>
</comment>
<protein>
    <submittedName>
        <fullName evidence="9">Sperm receptor for egg jelly</fullName>
    </submittedName>
</protein>
<dbReference type="InterPro" id="IPR013320">
    <property type="entry name" value="ConA-like_dom_sf"/>
</dbReference>
<comment type="caution">
    <text evidence="9">The sequence shown here is derived from an EMBL/GenBank/DDBJ whole genome shotgun (WGS) entry which is preliminary data.</text>
</comment>
<feature type="region of interest" description="Disordered" evidence="5">
    <location>
        <begin position="6804"/>
        <end position="6836"/>
    </location>
</feature>
<feature type="transmembrane region" description="Helical" evidence="6">
    <location>
        <begin position="5232"/>
        <end position="5255"/>
    </location>
</feature>
<feature type="transmembrane region" description="Helical" evidence="6">
    <location>
        <begin position="5184"/>
        <end position="5203"/>
    </location>
</feature>
<feature type="transmembrane region" description="Helical" evidence="6">
    <location>
        <begin position="5007"/>
        <end position="5028"/>
    </location>
</feature>
<feature type="transmembrane region" description="Helical" evidence="6">
    <location>
        <begin position="6495"/>
        <end position="6519"/>
    </location>
</feature>
<feature type="transmembrane region" description="Helical" evidence="6">
    <location>
        <begin position="5701"/>
        <end position="5724"/>
    </location>
</feature>
<keyword evidence="4 6" id="KW-0472">Membrane</keyword>
<feature type="transmembrane region" description="Helical" evidence="6">
    <location>
        <begin position="4864"/>
        <end position="4884"/>
    </location>
</feature>
<feature type="transmembrane region" description="Helical" evidence="6">
    <location>
        <begin position="5275"/>
        <end position="5298"/>
    </location>
</feature>
<evidence type="ECO:0000256" key="2">
    <source>
        <dbReference type="ARBA" id="ARBA00022692"/>
    </source>
</evidence>
<dbReference type="SUPFAM" id="SSF49785">
    <property type="entry name" value="Galactose-binding domain-like"/>
    <property type="match status" value="1"/>
</dbReference>
<feature type="region of interest" description="Disordered" evidence="5">
    <location>
        <begin position="6856"/>
        <end position="7048"/>
    </location>
</feature>
<feature type="transmembrane region" description="Helical" evidence="6">
    <location>
        <begin position="5546"/>
        <end position="5568"/>
    </location>
</feature>
<keyword evidence="9" id="KW-0675">Receptor</keyword>
<feature type="transmembrane region" description="Helical" evidence="6">
    <location>
        <begin position="5927"/>
        <end position="5947"/>
    </location>
</feature>
<feature type="compositionally biased region" description="Low complexity" evidence="5">
    <location>
        <begin position="6893"/>
        <end position="6913"/>
    </location>
</feature>
<feature type="transmembrane region" description="Helical" evidence="6">
    <location>
        <begin position="5783"/>
        <end position="5805"/>
    </location>
</feature>
<evidence type="ECO:0000256" key="5">
    <source>
        <dbReference type="SAM" id="MobiDB-lite"/>
    </source>
</evidence>
<reference evidence="9 10" key="1">
    <citation type="submission" date="2015-11" db="EMBL/GenBank/DDBJ databases">
        <title>Genomes and virulence difference between two physiological races of Phytophthora nicotianae.</title>
        <authorList>
            <person name="Liu H."/>
            <person name="Ma X."/>
            <person name="Yu H."/>
            <person name="Fang D."/>
            <person name="Li Y."/>
            <person name="Wang X."/>
            <person name="Wang W."/>
            <person name="Dong Y."/>
            <person name="Xiao B."/>
        </authorList>
    </citation>
    <scope>NUCLEOTIDE SEQUENCE [LARGE SCALE GENOMIC DNA]</scope>
    <source>
        <strain evidence="10">race 0</strain>
    </source>
</reference>
<dbReference type="InterPro" id="IPR011992">
    <property type="entry name" value="EF-hand-dom_pair"/>
</dbReference>
<dbReference type="OrthoDB" id="167314at2759"/>
<feature type="transmembrane region" description="Helical" evidence="6">
    <location>
        <begin position="5083"/>
        <end position="5106"/>
    </location>
</feature>
<keyword evidence="3 6" id="KW-1133">Transmembrane helix</keyword>
<evidence type="ECO:0000256" key="4">
    <source>
        <dbReference type="ARBA" id="ARBA00023136"/>
    </source>
</evidence>
<evidence type="ECO:0000256" key="7">
    <source>
        <dbReference type="SAM" id="SignalP"/>
    </source>
</evidence>
<evidence type="ECO:0000256" key="6">
    <source>
        <dbReference type="SAM" id="Phobius"/>
    </source>
</evidence>
<feature type="transmembrane region" description="Helical" evidence="6">
    <location>
        <begin position="6138"/>
        <end position="6161"/>
    </location>
</feature>
<dbReference type="PANTHER" id="PTHR15332">
    <property type="entry name" value="PROPROTEIN CONVERTASE SUBTILISIN_KEXIN TYPE 5-LIKE"/>
    <property type="match status" value="1"/>
</dbReference>
<dbReference type="InterPro" id="IPR018499">
    <property type="entry name" value="Tetraspanin/Peripherin"/>
</dbReference>
<dbReference type="Proteomes" id="UP000052943">
    <property type="component" value="Unassembled WGS sequence"/>
</dbReference>
<keyword evidence="7" id="KW-0732">Signal</keyword>
<evidence type="ECO:0000256" key="3">
    <source>
        <dbReference type="ARBA" id="ARBA00022989"/>
    </source>
</evidence>
<dbReference type="GO" id="GO:0016020">
    <property type="term" value="C:membrane"/>
    <property type="evidence" value="ECO:0007669"/>
    <property type="project" value="UniProtKB-SubCell"/>
</dbReference>
<feature type="region of interest" description="Disordered" evidence="5">
    <location>
        <begin position="6739"/>
        <end position="6760"/>
    </location>
</feature>
<proteinExistence type="predicted"/>
<dbReference type="Gene3D" id="2.60.120.260">
    <property type="entry name" value="Galactose-binding domain-like"/>
    <property type="match status" value="2"/>
</dbReference>
<dbReference type="SUPFAM" id="SSF49899">
    <property type="entry name" value="Concanavalin A-like lectins/glucanases"/>
    <property type="match status" value="1"/>
</dbReference>
<feature type="signal peptide" evidence="7">
    <location>
        <begin position="1"/>
        <end position="25"/>
    </location>
</feature>